<evidence type="ECO:0000313" key="4">
    <source>
        <dbReference type="Proteomes" id="UP000009374"/>
    </source>
</evidence>
<evidence type="ECO:0000259" key="2">
    <source>
        <dbReference type="SMART" id="SM00382"/>
    </source>
</evidence>
<keyword evidence="3" id="KW-0067">ATP-binding</keyword>
<gene>
    <name evidence="3" type="ORF">UBAL3_95530038</name>
</gene>
<dbReference type="SUPFAM" id="SSF52540">
    <property type="entry name" value="P-loop containing nucleoside triphosphate hydrolases"/>
    <property type="match status" value="1"/>
</dbReference>
<dbReference type="PANTHER" id="PTHR30050:SF4">
    <property type="entry name" value="ATP-BINDING PROTEIN RV3427C IN INSERTION SEQUENCE-RELATED"/>
    <property type="match status" value="1"/>
</dbReference>
<keyword evidence="4" id="KW-1185">Reference proteome</keyword>
<evidence type="ECO:0000313" key="3">
    <source>
        <dbReference type="EMBL" id="EES51768.1"/>
    </source>
</evidence>
<organism evidence="3 4">
    <name type="scientific">Leptospirillum ferrodiazotrophum</name>
    <dbReference type="NCBI Taxonomy" id="412449"/>
    <lineage>
        <taxon>Bacteria</taxon>
        <taxon>Pseudomonadati</taxon>
        <taxon>Nitrospirota</taxon>
        <taxon>Nitrospiria</taxon>
        <taxon>Nitrospirales</taxon>
        <taxon>Nitrospiraceae</taxon>
        <taxon>Leptospirillum</taxon>
    </lineage>
</organism>
<protein>
    <submittedName>
        <fullName evidence="3">IstB domain protein ATP-binding protein</fullName>
    </submittedName>
</protein>
<accession>C6I077</accession>
<keyword evidence="3" id="KW-0547">Nucleotide-binding</keyword>
<dbReference type="Gene3D" id="3.40.50.300">
    <property type="entry name" value="P-loop containing nucleotide triphosphate hydrolases"/>
    <property type="match status" value="1"/>
</dbReference>
<reference evidence="3 4" key="1">
    <citation type="journal article" date="2009" name="Appl. Environ. Microbiol.">
        <title>Community genomic and proteomic analyses of chemoautotrophic iron-oxidizing "Leptospirillum rubarum" (Group II) and "Leptospirillum ferrodiazotrophum" (Group III) bacteria in acid mine drainage biofilms.</title>
        <authorList>
            <person name="Goltsman D.S."/>
            <person name="Denef V.J."/>
            <person name="Singer S.W."/>
            <person name="VerBerkmoes N.C."/>
            <person name="Lefsrud M."/>
            <person name="Mueller R.S."/>
            <person name="Dick G.J."/>
            <person name="Sun C.L."/>
            <person name="Wheeler K.E."/>
            <person name="Zemla A."/>
            <person name="Baker B.J."/>
            <person name="Hauser L."/>
            <person name="Land M."/>
            <person name="Shah M.B."/>
            <person name="Thelen M.P."/>
            <person name="Hettich R.L."/>
            <person name="Banfield J.F."/>
        </authorList>
    </citation>
    <scope>NUCLEOTIDE SEQUENCE [LARGE SCALE GENOMIC DNA]</scope>
</reference>
<dbReference type="EMBL" id="GG693885">
    <property type="protein sequence ID" value="EES51768.1"/>
    <property type="molecule type" value="Genomic_DNA"/>
</dbReference>
<dbReference type="GO" id="GO:0005524">
    <property type="term" value="F:ATP binding"/>
    <property type="evidence" value="ECO:0007669"/>
    <property type="project" value="UniProtKB-KW"/>
</dbReference>
<dbReference type="InterPro" id="IPR002611">
    <property type="entry name" value="IstB_ATP-bd"/>
</dbReference>
<comment type="similarity">
    <text evidence="1">Belongs to the IS21/IS1162 putative ATP-binding protein family.</text>
</comment>
<evidence type="ECO:0000256" key="1">
    <source>
        <dbReference type="ARBA" id="ARBA00008059"/>
    </source>
</evidence>
<feature type="domain" description="AAA+ ATPase" evidence="2">
    <location>
        <begin position="111"/>
        <end position="246"/>
    </location>
</feature>
<dbReference type="PANTHER" id="PTHR30050">
    <property type="entry name" value="CHROMOSOMAL REPLICATION INITIATOR PROTEIN DNAA"/>
    <property type="match status" value="1"/>
</dbReference>
<dbReference type="AlphaFoldDB" id="C6I077"/>
<sequence>MPSESSVVLPDSLISDLVTQIGDVSKILQQEISILNDRREEIRSRMKESSGDLRLGTLPGFVHRQNLRLLRRLKAASFPIVSSLENFDLTVDRKLRKSTIRELAGASFVTQGTNILIAGPTGVGKTHLACALGQAACRQGFLTLFFSLNRLLEKMALARAQGRYLSLLKKLTAASVIVLDDFGLRALTPLQLQDIYDLVDGRVESLSTIVTTQLPVENWREILPDPVLCDAITDRIVQKAIILEMEGESYRKKRFKGSHTDPP</sequence>
<dbReference type="NCBIfam" id="NF038214">
    <property type="entry name" value="IS21_help_AAA"/>
    <property type="match status" value="1"/>
</dbReference>
<dbReference type="GO" id="GO:0006260">
    <property type="term" value="P:DNA replication"/>
    <property type="evidence" value="ECO:0007669"/>
    <property type="project" value="TreeGrafter"/>
</dbReference>
<dbReference type="InterPro" id="IPR047661">
    <property type="entry name" value="IstB"/>
</dbReference>
<dbReference type="InterPro" id="IPR003593">
    <property type="entry name" value="AAA+_ATPase"/>
</dbReference>
<dbReference type="Proteomes" id="UP000009374">
    <property type="component" value="Unassembled WGS sequence"/>
</dbReference>
<dbReference type="CDD" id="cd00009">
    <property type="entry name" value="AAA"/>
    <property type="match status" value="1"/>
</dbReference>
<name>C6I077_9BACT</name>
<dbReference type="SMART" id="SM00382">
    <property type="entry name" value="AAA"/>
    <property type="match status" value="1"/>
</dbReference>
<dbReference type="Pfam" id="PF01695">
    <property type="entry name" value="IstB_IS21"/>
    <property type="match status" value="1"/>
</dbReference>
<dbReference type="InterPro" id="IPR027417">
    <property type="entry name" value="P-loop_NTPase"/>
</dbReference>
<proteinExistence type="inferred from homology"/>